<dbReference type="InterPro" id="IPR026806">
    <property type="entry name" value="CDV3"/>
</dbReference>
<dbReference type="Proteomes" id="UP000270296">
    <property type="component" value="Unassembled WGS sequence"/>
</dbReference>
<feature type="compositionally biased region" description="Basic and acidic residues" evidence="2">
    <location>
        <begin position="116"/>
        <end position="127"/>
    </location>
</feature>
<evidence type="ECO:0000313" key="5">
    <source>
        <dbReference type="WBParaSite" id="SBAD_0000731201-mRNA-1"/>
    </source>
</evidence>
<reference evidence="3 4" key="2">
    <citation type="submission" date="2018-11" db="EMBL/GenBank/DDBJ databases">
        <authorList>
            <consortium name="Pathogen Informatics"/>
        </authorList>
    </citation>
    <scope>NUCLEOTIDE SEQUENCE [LARGE SCALE GENOMIC DNA]</scope>
</reference>
<feature type="region of interest" description="Disordered" evidence="2">
    <location>
        <begin position="71"/>
        <end position="163"/>
    </location>
</feature>
<name>A0A183ITU9_9BILA</name>
<dbReference type="AlphaFoldDB" id="A0A183ITU9"/>
<dbReference type="GO" id="GO:0005737">
    <property type="term" value="C:cytoplasm"/>
    <property type="evidence" value="ECO:0007669"/>
    <property type="project" value="TreeGrafter"/>
</dbReference>
<proteinExistence type="inferred from homology"/>
<feature type="region of interest" description="Disordered" evidence="2">
    <location>
        <begin position="214"/>
        <end position="258"/>
    </location>
</feature>
<dbReference type="PANTHER" id="PTHR16284">
    <property type="entry name" value="PROTEIN CDV3 HOMOLOG"/>
    <property type="match status" value="1"/>
</dbReference>
<keyword evidence="4" id="KW-1185">Reference proteome</keyword>
<gene>
    <name evidence="3" type="ORF">SBAD_LOCUS7046</name>
</gene>
<evidence type="ECO:0000313" key="4">
    <source>
        <dbReference type="Proteomes" id="UP000270296"/>
    </source>
</evidence>
<protein>
    <submittedName>
        <fullName evidence="5">Protein TSSC4</fullName>
    </submittedName>
</protein>
<organism evidence="5">
    <name type="scientific">Soboliphyme baturini</name>
    <dbReference type="NCBI Taxonomy" id="241478"/>
    <lineage>
        <taxon>Eukaryota</taxon>
        <taxon>Metazoa</taxon>
        <taxon>Ecdysozoa</taxon>
        <taxon>Nematoda</taxon>
        <taxon>Enoplea</taxon>
        <taxon>Dorylaimia</taxon>
        <taxon>Dioctophymatida</taxon>
        <taxon>Dioctophymatoidea</taxon>
        <taxon>Soboliphymatidae</taxon>
        <taxon>Soboliphyme</taxon>
    </lineage>
</organism>
<dbReference type="WBParaSite" id="SBAD_0000731201-mRNA-1">
    <property type="protein sequence ID" value="SBAD_0000731201-mRNA-1"/>
    <property type="gene ID" value="SBAD_0000731201"/>
</dbReference>
<evidence type="ECO:0000256" key="1">
    <source>
        <dbReference type="ARBA" id="ARBA00006062"/>
    </source>
</evidence>
<accession>A0A183ITU9</accession>
<dbReference type="PANTHER" id="PTHR16284:SF13">
    <property type="entry name" value="PROTEIN CDV3 HOMOLOG"/>
    <property type="match status" value="1"/>
</dbReference>
<evidence type="ECO:0000256" key="2">
    <source>
        <dbReference type="SAM" id="MobiDB-lite"/>
    </source>
</evidence>
<feature type="compositionally biased region" description="Basic and acidic residues" evidence="2">
    <location>
        <begin position="71"/>
        <end position="106"/>
    </location>
</feature>
<dbReference type="EMBL" id="UZAM01010275">
    <property type="protein sequence ID" value="VDP11667.1"/>
    <property type="molecule type" value="Genomic_DNA"/>
</dbReference>
<evidence type="ECO:0000313" key="3">
    <source>
        <dbReference type="EMBL" id="VDP11667.1"/>
    </source>
</evidence>
<sequence length="258" mass="29450">MLVSAKLCWCYKQQGLVLKMADDLDSFFASKKKQGKKKRDLRDPNALGRCLEITVQQQEIIDMINQEWENKQNEGEQKIDKNEDSEWIEVKEPGDVDLKELTIKELDIEDQSDMDDSGKEEASDKPKSWNMTGAPTEEVKEEAEPAPPPPLSEPKVYVAPSRRTATMNDRYRKVDVSSAVDFPSLAVADEIAKKETERKKKLMALKETALPYTARVTQRSYRREENDISSNASRSSDETSKQPSKPLYIPPARRHMEA</sequence>
<reference evidence="5" key="1">
    <citation type="submission" date="2016-06" db="UniProtKB">
        <authorList>
            <consortium name="WormBaseParasite"/>
        </authorList>
    </citation>
    <scope>IDENTIFICATION</scope>
</reference>
<comment type="similarity">
    <text evidence="1">Belongs to the CDV3 family.</text>
</comment>